<keyword evidence="2 6" id="KW-0805">Transcription regulation</keyword>
<keyword evidence="5 6" id="KW-0539">Nucleus</keyword>
<feature type="compositionally biased region" description="Basic residues" evidence="7">
    <location>
        <begin position="130"/>
        <end position="150"/>
    </location>
</feature>
<sequence>MSTSTLSSEYLQQQQMQSHQQQIQDPSVFQQQQQAQAGNIPQYYQGDPSQLPVEYIDPTDYPGTEHSPLSGTPPSPATQAAQQQQAAAQAAAQQQTVAQDQPYYVNAKQYHRILKRRIARARLEELLKIQRGRKPYLHESRHKHAMRRPRGQGGRFLTAAEIAERDRQMKLEEMKRQEQNQSANVNTPESANGSTPAENGTVPSKEEEEKSNIKADGDEPSIQDKPNDS</sequence>
<accession>A0A9W7DFI1</accession>
<evidence type="ECO:0000256" key="3">
    <source>
        <dbReference type="ARBA" id="ARBA00023125"/>
    </source>
</evidence>
<evidence type="ECO:0000313" key="9">
    <source>
        <dbReference type="Proteomes" id="UP001165063"/>
    </source>
</evidence>
<comment type="caution">
    <text evidence="8">The sequence shown here is derived from an EMBL/GenBank/DDBJ whole genome shotgun (WGS) entry which is preliminary data.</text>
</comment>
<dbReference type="GO" id="GO:0003677">
    <property type="term" value="F:DNA binding"/>
    <property type="evidence" value="ECO:0007669"/>
    <property type="project" value="UniProtKB-KW"/>
</dbReference>
<comment type="subunit">
    <text evidence="6">Heterotrimer.</text>
</comment>
<dbReference type="EMBL" id="BSXU01000949">
    <property type="protein sequence ID" value="GMG22208.1"/>
    <property type="molecule type" value="Genomic_DNA"/>
</dbReference>
<dbReference type="Proteomes" id="UP001165063">
    <property type="component" value="Unassembled WGS sequence"/>
</dbReference>
<evidence type="ECO:0000256" key="6">
    <source>
        <dbReference type="RuleBase" id="RU367155"/>
    </source>
</evidence>
<protein>
    <recommendedName>
        <fullName evidence="6">Transcriptional activator HAP2</fullName>
    </recommendedName>
</protein>
<feature type="compositionally biased region" description="Polar residues" evidence="7">
    <location>
        <begin position="1"/>
        <end position="11"/>
    </location>
</feature>
<evidence type="ECO:0000256" key="1">
    <source>
        <dbReference type="ARBA" id="ARBA00004123"/>
    </source>
</evidence>
<dbReference type="Gene3D" id="6.10.250.2430">
    <property type="match status" value="1"/>
</dbReference>
<comment type="function">
    <text evidence="6">Component of the sequence-specific heterotrimeric transcription factor (NF-Y) which specifically recognizes a 5'-CCAAT-3' box motif found in the promoters of its target genes.</text>
</comment>
<feature type="compositionally biased region" description="Low complexity" evidence="7">
    <location>
        <begin position="77"/>
        <end position="99"/>
    </location>
</feature>
<evidence type="ECO:0000256" key="4">
    <source>
        <dbReference type="ARBA" id="ARBA00023163"/>
    </source>
</evidence>
<dbReference type="GO" id="GO:0003700">
    <property type="term" value="F:DNA-binding transcription factor activity"/>
    <property type="evidence" value="ECO:0007669"/>
    <property type="project" value="UniProtKB-UniRule"/>
</dbReference>
<evidence type="ECO:0000313" key="8">
    <source>
        <dbReference type="EMBL" id="GMG22208.1"/>
    </source>
</evidence>
<dbReference type="InterPro" id="IPR001289">
    <property type="entry name" value="NFYA"/>
</dbReference>
<feature type="compositionally biased region" description="Basic and acidic residues" evidence="7">
    <location>
        <begin position="162"/>
        <end position="178"/>
    </location>
</feature>
<evidence type="ECO:0000256" key="7">
    <source>
        <dbReference type="SAM" id="MobiDB-lite"/>
    </source>
</evidence>
<gene>
    <name evidence="8" type="ORF">Amon01_000255800</name>
</gene>
<evidence type="ECO:0000256" key="5">
    <source>
        <dbReference type="ARBA" id="ARBA00023242"/>
    </source>
</evidence>
<keyword evidence="4 6" id="KW-0804">Transcription</keyword>
<comment type="subcellular location">
    <subcellularLocation>
        <location evidence="1 6">Nucleus</location>
    </subcellularLocation>
</comment>
<dbReference type="SMART" id="SM00521">
    <property type="entry name" value="CBF"/>
    <property type="match status" value="1"/>
</dbReference>
<dbReference type="PANTHER" id="PTHR12632">
    <property type="entry name" value="TRANSCRIPTION FACTOR NF-Y ALPHA-RELATED"/>
    <property type="match status" value="1"/>
</dbReference>
<dbReference type="OrthoDB" id="1097733at2759"/>
<feature type="compositionally biased region" description="Basic and acidic residues" evidence="7">
    <location>
        <begin position="204"/>
        <end position="217"/>
    </location>
</feature>
<proteinExistence type="inferred from homology"/>
<feature type="region of interest" description="Disordered" evidence="7">
    <location>
        <begin position="130"/>
        <end position="229"/>
    </location>
</feature>
<feature type="compositionally biased region" description="Low complexity" evidence="7">
    <location>
        <begin position="12"/>
        <end position="36"/>
    </location>
</feature>
<name>A0A9W7DFI1_AMBMO</name>
<keyword evidence="3 6" id="KW-0238">DNA-binding</keyword>
<dbReference type="AlphaFoldDB" id="A0A9W7DFI1"/>
<feature type="compositionally biased region" description="Polar residues" evidence="7">
    <location>
        <begin position="179"/>
        <end position="202"/>
    </location>
</feature>
<comment type="similarity">
    <text evidence="6">Belongs to the NFYA/HAP2 subunit family.</text>
</comment>
<feature type="region of interest" description="Disordered" evidence="7">
    <location>
        <begin position="1"/>
        <end position="103"/>
    </location>
</feature>
<dbReference type="PROSITE" id="PS51152">
    <property type="entry name" value="NFYA_HAP2_2"/>
    <property type="match status" value="1"/>
</dbReference>
<keyword evidence="9" id="KW-1185">Reference proteome</keyword>
<reference evidence="8" key="1">
    <citation type="submission" date="2023-04" db="EMBL/GenBank/DDBJ databases">
        <title>Ambrosiozyma monospora NBRC 1965.</title>
        <authorList>
            <person name="Ichikawa N."/>
            <person name="Sato H."/>
            <person name="Tonouchi N."/>
        </authorList>
    </citation>
    <scope>NUCLEOTIDE SEQUENCE</scope>
    <source>
        <strain evidence="8">NBRC 1965</strain>
    </source>
</reference>
<organism evidence="8 9">
    <name type="scientific">Ambrosiozyma monospora</name>
    <name type="common">Yeast</name>
    <name type="synonym">Endomycopsis monosporus</name>
    <dbReference type="NCBI Taxonomy" id="43982"/>
    <lineage>
        <taxon>Eukaryota</taxon>
        <taxon>Fungi</taxon>
        <taxon>Dikarya</taxon>
        <taxon>Ascomycota</taxon>
        <taxon>Saccharomycotina</taxon>
        <taxon>Pichiomycetes</taxon>
        <taxon>Pichiales</taxon>
        <taxon>Pichiaceae</taxon>
        <taxon>Ambrosiozyma</taxon>
    </lineage>
</organism>
<dbReference type="PRINTS" id="PR00616">
    <property type="entry name" value="CCAATSUBUNTB"/>
</dbReference>
<evidence type="ECO:0000256" key="2">
    <source>
        <dbReference type="ARBA" id="ARBA00023015"/>
    </source>
</evidence>
<dbReference type="Pfam" id="PF02045">
    <property type="entry name" value="CBFB_NFYA"/>
    <property type="match status" value="1"/>
</dbReference>
<dbReference type="GO" id="GO:0005634">
    <property type="term" value="C:nucleus"/>
    <property type="evidence" value="ECO:0007669"/>
    <property type="project" value="UniProtKB-SubCell"/>
</dbReference>